<evidence type="ECO:0000256" key="9">
    <source>
        <dbReference type="SAM" id="Phobius"/>
    </source>
</evidence>
<feature type="transmembrane region" description="Helical" evidence="9">
    <location>
        <begin position="31"/>
        <end position="53"/>
    </location>
</feature>
<protein>
    <submittedName>
        <fullName evidence="11">Heme-copper oxidase subunit III</fullName>
    </submittedName>
</protein>
<feature type="transmembrane region" description="Helical" evidence="9">
    <location>
        <begin position="107"/>
        <end position="130"/>
    </location>
</feature>
<dbReference type="CDD" id="cd00386">
    <property type="entry name" value="Heme_Cu_Oxidase_III_like"/>
    <property type="match status" value="1"/>
</dbReference>
<keyword evidence="3" id="KW-1003">Cell membrane</keyword>
<gene>
    <name evidence="11" type="ORF">EGH23_17845</name>
</gene>
<dbReference type="GO" id="GO:0019646">
    <property type="term" value="P:aerobic electron transport chain"/>
    <property type="evidence" value="ECO:0007669"/>
    <property type="project" value="InterPro"/>
</dbReference>
<dbReference type="Pfam" id="PF00510">
    <property type="entry name" value="COX3"/>
    <property type="match status" value="1"/>
</dbReference>
<feature type="transmembrane region" description="Helical" evidence="9">
    <location>
        <begin position="177"/>
        <end position="197"/>
    </location>
</feature>
<feature type="transmembrane region" description="Helical" evidence="9">
    <location>
        <begin position="142"/>
        <end position="165"/>
    </location>
</feature>
<dbReference type="GO" id="GO:0005886">
    <property type="term" value="C:plasma membrane"/>
    <property type="evidence" value="ECO:0007669"/>
    <property type="project" value="UniProtKB-SubCell"/>
</dbReference>
<dbReference type="PROSITE" id="PS50253">
    <property type="entry name" value="COX3"/>
    <property type="match status" value="1"/>
</dbReference>
<sequence>MAKGSTATEQSKEHHEPATQDWPAGIGETSVWPLLTGAGVATLYLGAMLLAISHGSDAIIPSWPGAVVFLGGVALFAFGVFGWLYHGFIYHYWQRGTDRHESMTLRVAMLLFLGTEIATFGAGFAYYFYVRVRPWPPESLPHLLSSLVLVNTLLLVASSVTIHFAHHALREGDHQRFEYLTGATVFLGILFLGGQVYEYYEFVVVEGFTVSSGLFASAFFGLTGLHGLHVSLGVVVLAIVFVRARWLDQYSAERMTSVSTASMYWHFVDAIWLFLVVSLYVVGSIAVP</sequence>
<evidence type="ECO:0000313" key="11">
    <source>
        <dbReference type="EMBL" id="MBX0296743.1"/>
    </source>
</evidence>
<feature type="transmembrane region" description="Helical" evidence="9">
    <location>
        <begin position="217"/>
        <end position="242"/>
    </location>
</feature>
<feature type="domain" description="Heme-copper oxidase subunit III family profile" evidence="10">
    <location>
        <begin position="20"/>
        <end position="284"/>
    </location>
</feature>
<feature type="transmembrane region" description="Helical" evidence="9">
    <location>
        <begin position="65"/>
        <end position="86"/>
    </location>
</feature>
<dbReference type="RefSeq" id="WP_220581333.1">
    <property type="nucleotide sequence ID" value="NZ_RKLT01000010.1"/>
</dbReference>
<dbReference type="InterPro" id="IPR024791">
    <property type="entry name" value="Cyt_c/ubiquinol_Oxase_su3"/>
</dbReference>
<evidence type="ECO:0000256" key="4">
    <source>
        <dbReference type="ARBA" id="ARBA00022692"/>
    </source>
</evidence>
<dbReference type="Gene3D" id="1.20.120.80">
    <property type="entry name" value="Cytochrome c oxidase, subunit III, four-helix bundle"/>
    <property type="match status" value="1"/>
</dbReference>
<comment type="caution">
    <text evidence="11">The sequence shown here is derived from an EMBL/GenBank/DDBJ whole genome shotgun (WGS) entry which is preliminary data.</text>
</comment>
<dbReference type="GO" id="GO:0004129">
    <property type="term" value="F:cytochrome-c oxidase activity"/>
    <property type="evidence" value="ECO:0007669"/>
    <property type="project" value="InterPro"/>
</dbReference>
<dbReference type="PANTHER" id="PTHR11403">
    <property type="entry name" value="CYTOCHROME C OXIDASE SUBUNIT III"/>
    <property type="match status" value="1"/>
</dbReference>
<dbReference type="PANTHER" id="PTHR11403:SF2">
    <property type="entry name" value="CYTOCHROME BO(3) UBIQUINOL OXIDASE SUBUNIT 3"/>
    <property type="match status" value="1"/>
</dbReference>
<dbReference type="AlphaFoldDB" id="A0AAW4PGJ3"/>
<dbReference type="InterPro" id="IPR013833">
    <property type="entry name" value="Cyt_c_oxidase_su3_a-hlx"/>
</dbReference>
<evidence type="ECO:0000256" key="2">
    <source>
        <dbReference type="ARBA" id="ARBA00010581"/>
    </source>
</evidence>
<comment type="subcellular location">
    <subcellularLocation>
        <location evidence="1 7">Cell membrane</location>
        <topology evidence="1 7">Multi-pass membrane protein</topology>
    </subcellularLocation>
</comment>
<evidence type="ECO:0000259" key="10">
    <source>
        <dbReference type="PROSITE" id="PS50253"/>
    </source>
</evidence>
<accession>A0AAW4PGJ3</accession>
<evidence type="ECO:0000256" key="1">
    <source>
        <dbReference type="ARBA" id="ARBA00004651"/>
    </source>
</evidence>
<dbReference type="InterPro" id="IPR000298">
    <property type="entry name" value="Cyt_c_oxidase-like_su3"/>
</dbReference>
<evidence type="ECO:0000313" key="12">
    <source>
        <dbReference type="Proteomes" id="UP001430455"/>
    </source>
</evidence>
<dbReference type="EMBL" id="RKLT01000010">
    <property type="protein sequence ID" value="MBX0296743.1"/>
    <property type="molecule type" value="Genomic_DNA"/>
</dbReference>
<evidence type="ECO:0000256" key="8">
    <source>
        <dbReference type="SAM" id="MobiDB-lite"/>
    </source>
</evidence>
<dbReference type="SUPFAM" id="SSF81452">
    <property type="entry name" value="Cytochrome c oxidase subunit III-like"/>
    <property type="match status" value="1"/>
</dbReference>
<organism evidence="11 12">
    <name type="scientific">Haloarcula nitratireducens</name>
    <dbReference type="NCBI Taxonomy" id="2487749"/>
    <lineage>
        <taxon>Archaea</taxon>
        <taxon>Methanobacteriati</taxon>
        <taxon>Methanobacteriota</taxon>
        <taxon>Stenosarchaea group</taxon>
        <taxon>Halobacteria</taxon>
        <taxon>Halobacteriales</taxon>
        <taxon>Haloarculaceae</taxon>
        <taxon>Haloarcula</taxon>
    </lineage>
</organism>
<evidence type="ECO:0000256" key="7">
    <source>
        <dbReference type="RuleBase" id="RU003376"/>
    </source>
</evidence>
<keyword evidence="4 7" id="KW-0812">Transmembrane</keyword>
<keyword evidence="6 9" id="KW-0472">Membrane</keyword>
<evidence type="ECO:0000256" key="6">
    <source>
        <dbReference type="ARBA" id="ARBA00023136"/>
    </source>
</evidence>
<comment type="similarity">
    <text evidence="2 7">Belongs to the cytochrome c oxidase subunit 3 family.</text>
</comment>
<evidence type="ECO:0000256" key="3">
    <source>
        <dbReference type="ARBA" id="ARBA00022475"/>
    </source>
</evidence>
<name>A0AAW4PGJ3_9EURY</name>
<feature type="transmembrane region" description="Helical" evidence="9">
    <location>
        <begin position="263"/>
        <end position="287"/>
    </location>
</feature>
<proteinExistence type="inferred from homology"/>
<reference evidence="11 12" key="1">
    <citation type="submission" date="2021-06" db="EMBL/GenBank/DDBJ databases">
        <title>Halomicroarcula sp. a new haloarchaeum isolated from saline soil.</title>
        <authorList>
            <person name="Duran-Viseras A."/>
            <person name="Sanchez-Porro C."/>
            <person name="Ventosa A."/>
        </authorList>
    </citation>
    <scope>NUCLEOTIDE SEQUENCE [LARGE SCALE GENOMIC DNA]</scope>
    <source>
        <strain evidence="11 12">F27</strain>
    </source>
</reference>
<evidence type="ECO:0000256" key="5">
    <source>
        <dbReference type="ARBA" id="ARBA00022989"/>
    </source>
</evidence>
<dbReference type="InterPro" id="IPR035973">
    <property type="entry name" value="Cyt_c_oxidase_su3-like_sf"/>
</dbReference>
<feature type="region of interest" description="Disordered" evidence="8">
    <location>
        <begin position="1"/>
        <end position="24"/>
    </location>
</feature>
<keyword evidence="5 9" id="KW-1133">Transmembrane helix</keyword>
<dbReference type="Proteomes" id="UP001430455">
    <property type="component" value="Unassembled WGS sequence"/>
</dbReference>
<keyword evidence="12" id="KW-1185">Reference proteome</keyword>